<sequence length="364" mass="41795">MSKIKILFFTNNLNRTGAEVVLFNLICRLDPNQFQIGLVVVGELGQLISELPKHINYYQLKEKYNLFDKVQHYFGQDLLARQLSEIQEKGQYSIWYVNSLSPTFVLKYAKPYTVTTVCHIHELSSNYSYLSDDDFINVLQSDVVISCSQLVYDQISKGYHGRIEIVNSAIDTEYIDGLNLNRKNKRQEIRVVCSGSISDRKGTDLFIEVAKQFKEKNFKFIWLGHYSKTGYSVWIKQILEKSGLSNVEFITPTTQFHYYTEINNADVYFSSSREESLGLAMMEALYLGIPVIALNSGGPSLFIDNSNGLIINSFDVNDISSSIDHYIEEKINTDTRESLINFPLKFNLSNEFNHWEVLLKSIVP</sequence>
<keyword evidence="5" id="KW-1185">Reference proteome</keyword>
<organism evidence="4 5">
    <name type="scientific">Aquirufa avitistagni</name>
    <dbReference type="NCBI Taxonomy" id="3104728"/>
    <lineage>
        <taxon>Bacteria</taxon>
        <taxon>Pseudomonadati</taxon>
        <taxon>Bacteroidota</taxon>
        <taxon>Cytophagia</taxon>
        <taxon>Cytophagales</taxon>
        <taxon>Flectobacillaceae</taxon>
        <taxon>Aquirufa</taxon>
    </lineage>
</organism>
<feature type="domain" description="Glycosyl transferase family 1" evidence="3">
    <location>
        <begin position="186"/>
        <end position="340"/>
    </location>
</feature>
<evidence type="ECO:0000259" key="3">
    <source>
        <dbReference type="Pfam" id="PF00534"/>
    </source>
</evidence>
<dbReference type="RefSeq" id="WP_377982655.1">
    <property type="nucleotide sequence ID" value="NZ_JBBKXZ010000001.1"/>
</dbReference>
<dbReference type="GO" id="GO:0016757">
    <property type="term" value="F:glycosyltransferase activity"/>
    <property type="evidence" value="ECO:0007669"/>
    <property type="project" value="UniProtKB-KW"/>
</dbReference>
<dbReference type="EMBL" id="JBBKXZ010000001">
    <property type="protein sequence ID" value="MFD3393772.1"/>
    <property type="molecule type" value="Genomic_DNA"/>
</dbReference>
<accession>A0ABW6DA43</accession>
<reference evidence="4 5" key="1">
    <citation type="submission" date="2024-03" db="EMBL/GenBank/DDBJ databases">
        <title>Aquirufa genome sequencing.</title>
        <authorList>
            <person name="Pitt A."/>
            <person name="Hahn M.W."/>
        </authorList>
    </citation>
    <scope>NUCLEOTIDE SEQUENCE [LARGE SCALE GENOMIC DNA]</scope>
    <source>
        <strain evidence="4 5">OSTEICH-129V</strain>
    </source>
</reference>
<comment type="caution">
    <text evidence="4">The sequence shown here is derived from an EMBL/GenBank/DDBJ whole genome shotgun (WGS) entry which is preliminary data.</text>
</comment>
<dbReference type="InterPro" id="IPR001296">
    <property type="entry name" value="Glyco_trans_1"/>
</dbReference>
<evidence type="ECO:0000256" key="2">
    <source>
        <dbReference type="ARBA" id="ARBA00022679"/>
    </source>
</evidence>
<name>A0ABW6DA43_9BACT</name>
<dbReference type="EC" id="2.4.-.-" evidence="4"/>
<dbReference type="PANTHER" id="PTHR12526">
    <property type="entry name" value="GLYCOSYLTRANSFERASE"/>
    <property type="match status" value="1"/>
</dbReference>
<gene>
    <name evidence="4" type="ORF">U0R10_03975</name>
</gene>
<dbReference type="CDD" id="cd03801">
    <property type="entry name" value="GT4_PimA-like"/>
    <property type="match status" value="1"/>
</dbReference>
<evidence type="ECO:0000256" key="1">
    <source>
        <dbReference type="ARBA" id="ARBA00022676"/>
    </source>
</evidence>
<keyword evidence="1 4" id="KW-0328">Glycosyltransferase</keyword>
<protein>
    <submittedName>
        <fullName evidence="4">Glycosyltransferase family 4 protein</fullName>
        <ecNumber evidence="4">2.4.-.-</ecNumber>
    </submittedName>
</protein>
<dbReference type="PANTHER" id="PTHR12526:SF629">
    <property type="entry name" value="TEICHURONIC ACID BIOSYNTHESIS GLYCOSYLTRANSFERASE TUAH-RELATED"/>
    <property type="match status" value="1"/>
</dbReference>
<evidence type="ECO:0000313" key="5">
    <source>
        <dbReference type="Proteomes" id="UP001598138"/>
    </source>
</evidence>
<dbReference type="Gene3D" id="3.40.50.2000">
    <property type="entry name" value="Glycogen Phosphorylase B"/>
    <property type="match status" value="2"/>
</dbReference>
<evidence type="ECO:0000313" key="4">
    <source>
        <dbReference type="EMBL" id="MFD3393772.1"/>
    </source>
</evidence>
<proteinExistence type="predicted"/>
<dbReference type="SUPFAM" id="SSF53756">
    <property type="entry name" value="UDP-Glycosyltransferase/glycogen phosphorylase"/>
    <property type="match status" value="1"/>
</dbReference>
<keyword evidence="2 4" id="KW-0808">Transferase</keyword>
<dbReference type="Proteomes" id="UP001598138">
    <property type="component" value="Unassembled WGS sequence"/>
</dbReference>
<dbReference type="Pfam" id="PF00534">
    <property type="entry name" value="Glycos_transf_1"/>
    <property type="match status" value="1"/>
</dbReference>